<organism evidence="1 2">
    <name type="scientific">Roseofilum reptotaenium AO1-A</name>
    <dbReference type="NCBI Taxonomy" id="1925591"/>
    <lineage>
        <taxon>Bacteria</taxon>
        <taxon>Bacillati</taxon>
        <taxon>Cyanobacteriota</taxon>
        <taxon>Cyanophyceae</taxon>
        <taxon>Desertifilales</taxon>
        <taxon>Desertifilaceae</taxon>
        <taxon>Roseofilum</taxon>
    </lineage>
</organism>
<proteinExistence type="predicted"/>
<reference evidence="1" key="1">
    <citation type="submission" date="2016-10" db="EMBL/GenBank/DDBJ databases">
        <title>CRISPR-Cas defence system in Roseofilum reptotaenium: evidence of a bacteriophage-cyanobacterium arms race in the coral black band disease.</title>
        <authorList>
            <person name="Buerger P."/>
            <person name="Wood-Charlson E.M."/>
            <person name="Weynberg K.D."/>
            <person name="Willis B."/>
            <person name="Van Oppen M.J."/>
        </authorList>
    </citation>
    <scope>NUCLEOTIDE SEQUENCE [LARGE SCALE GENOMIC DNA]</scope>
    <source>
        <strain evidence="1">AO1-A</strain>
    </source>
</reference>
<dbReference type="AlphaFoldDB" id="A0A1L9QS03"/>
<dbReference type="STRING" id="1925591.BI308_11465"/>
<gene>
    <name evidence="1" type="ORF">BI308_11465</name>
</gene>
<sequence length="127" mass="14317">MLLHEFGNQIKGGDAKKLCKAFEKEKLISEVNTILTKPDGNNCKRLDSFDGSRYDALLQVENYDSPTTRHEALARVLGICPGLVVGLNYSAIESGELADFLDDFEYYENNGTISFEEFDLKFKKILN</sequence>
<evidence type="ECO:0000313" key="2">
    <source>
        <dbReference type="Proteomes" id="UP000183940"/>
    </source>
</evidence>
<dbReference type="Proteomes" id="UP000183940">
    <property type="component" value="Unassembled WGS sequence"/>
</dbReference>
<accession>A0A1L9QS03</accession>
<keyword evidence="2" id="KW-1185">Reference proteome</keyword>
<dbReference type="EMBL" id="MLAW01000017">
    <property type="protein sequence ID" value="OJJ25406.1"/>
    <property type="molecule type" value="Genomic_DNA"/>
</dbReference>
<evidence type="ECO:0000313" key="1">
    <source>
        <dbReference type="EMBL" id="OJJ25406.1"/>
    </source>
</evidence>
<comment type="caution">
    <text evidence="1">The sequence shown here is derived from an EMBL/GenBank/DDBJ whole genome shotgun (WGS) entry which is preliminary data.</text>
</comment>
<protein>
    <submittedName>
        <fullName evidence="1">Uncharacterized protein</fullName>
    </submittedName>
</protein>
<name>A0A1L9QS03_9CYAN</name>